<evidence type="ECO:0000313" key="9">
    <source>
        <dbReference type="EMBL" id="HIU64088.1"/>
    </source>
</evidence>
<gene>
    <name evidence="7 9" type="primary">aroA</name>
    <name evidence="9" type="ORF">IAB06_03480</name>
</gene>
<dbReference type="Proteomes" id="UP000824099">
    <property type="component" value="Unassembled WGS sequence"/>
</dbReference>
<feature type="binding site" evidence="7">
    <location>
        <position position="341"/>
    </location>
    <ligand>
        <name>phosphoenolpyruvate</name>
        <dbReference type="ChEBI" id="CHEBI:58702"/>
    </ligand>
</feature>
<dbReference type="InterPro" id="IPR006264">
    <property type="entry name" value="EPSP_synthase"/>
</dbReference>
<evidence type="ECO:0000256" key="6">
    <source>
        <dbReference type="ARBA" id="ARBA00044633"/>
    </source>
</evidence>
<comment type="subcellular location">
    <subcellularLocation>
        <location evidence="7">Cytoplasm</location>
    </subcellularLocation>
</comment>
<feature type="binding site" evidence="7">
    <location>
        <position position="169"/>
    </location>
    <ligand>
        <name>phosphoenolpyruvate</name>
        <dbReference type="ChEBI" id="CHEBI:58702"/>
    </ligand>
</feature>
<proteinExistence type="inferred from homology"/>
<keyword evidence="3 7" id="KW-0028">Amino-acid biosynthesis</keyword>
<accession>A0A9D1SLJ8</accession>
<feature type="binding site" evidence="7">
    <location>
        <position position="96"/>
    </location>
    <ligand>
        <name>phosphoenolpyruvate</name>
        <dbReference type="ChEBI" id="CHEBI:58702"/>
    </ligand>
</feature>
<feature type="binding site" evidence="7">
    <location>
        <position position="310"/>
    </location>
    <ligand>
        <name>3-phosphoshikimate</name>
        <dbReference type="ChEBI" id="CHEBI:145989"/>
    </ligand>
</feature>
<dbReference type="GO" id="GO:0003866">
    <property type="term" value="F:3-phosphoshikimate 1-carboxyvinyltransferase activity"/>
    <property type="evidence" value="ECO:0007669"/>
    <property type="project" value="UniProtKB-UniRule"/>
</dbReference>
<feature type="binding site" evidence="7">
    <location>
        <position position="167"/>
    </location>
    <ligand>
        <name>3-phosphoshikimate</name>
        <dbReference type="ChEBI" id="CHEBI:145989"/>
    </ligand>
</feature>
<evidence type="ECO:0000256" key="1">
    <source>
        <dbReference type="ARBA" id="ARBA00004811"/>
    </source>
</evidence>
<evidence type="ECO:0000256" key="3">
    <source>
        <dbReference type="ARBA" id="ARBA00022605"/>
    </source>
</evidence>
<evidence type="ECO:0000313" key="10">
    <source>
        <dbReference type="Proteomes" id="UP000824099"/>
    </source>
</evidence>
<dbReference type="InterPro" id="IPR013792">
    <property type="entry name" value="RNA3'P_cycl/enolpyr_Trfase_a/b"/>
</dbReference>
<keyword evidence="5 7" id="KW-0057">Aromatic amino acid biosynthesis</keyword>
<keyword evidence="4 7" id="KW-0808">Transferase</keyword>
<name>A0A9D1SLJ8_9FIRM</name>
<feature type="binding site" evidence="7">
    <location>
        <position position="21"/>
    </location>
    <ligand>
        <name>3-phosphoshikimate</name>
        <dbReference type="ChEBI" id="CHEBI:145989"/>
    </ligand>
</feature>
<dbReference type="GO" id="GO:0009073">
    <property type="term" value="P:aromatic amino acid family biosynthetic process"/>
    <property type="evidence" value="ECO:0007669"/>
    <property type="project" value="UniProtKB-KW"/>
</dbReference>
<dbReference type="AlphaFoldDB" id="A0A9D1SLJ8"/>
<dbReference type="GO" id="GO:0009423">
    <property type="term" value="P:chorismate biosynthetic process"/>
    <property type="evidence" value="ECO:0007669"/>
    <property type="project" value="UniProtKB-UniRule"/>
</dbReference>
<comment type="caution">
    <text evidence="9">The sequence shown here is derived from an EMBL/GenBank/DDBJ whole genome shotgun (WGS) entry which is preliminary data.</text>
</comment>
<dbReference type="SUPFAM" id="SSF55205">
    <property type="entry name" value="EPT/RTPC-like"/>
    <property type="match status" value="1"/>
</dbReference>
<evidence type="ECO:0000256" key="2">
    <source>
        <dbReference type="ARBA" id="ARBA00009948"/>
    </source>
</evidence>
<reference evidence="9" key="1">
    <citation type="submission" date="2020-10" db="EMBL/GenBank/DDBJ databases">
        <authorList>
            <person name="Gilroy R."/>
        </authorList>
    </citation>
    <scope>NUCLEOTIDE SEQUENCE</scope>
    <source>
        <strain evidence="9">CHK160-1198</strain>
    </source>
</reference>
<feature type="binding site" evidence="7">
    <location>
        <position position="383"/>
    </location>
    <ligand>
        <name>phosphoenolpyruvate</name>
        <dbReference type="ChEBI" id="CHEBI:58702"/>
    </ligand>
</feature>
<dbReference type="PIRSF" id="PIRSF000505">
    <property type="entry name" value="EPSPS"/>
    <property type="match status" value="1"/>
</dbReference>
<feature type="binding site" evidence="7">
    <location>
        <position position="21"/>
    </location>
    <ligand>
        <name>phosphoenolpyruvate</name>
        <dbReference type="ChEBI" id="CHEBI:58702"/>
    </ligand>
</feature>
<keyword evidence="7" id="KW-0963">Cytoplasm</keyword>
<dbReference type="NCBIfam" id="TIGR01356">
    <property type="entry name" value="aroA"/>
    <property type="match status" value="1"/>
</dbReference>
<feature type="binding site" evidence="7">
    <location>
        <position position="22"/>
    </location>
    <ligand>
        <name>3-phosphoshikimate</name>
        <dbReference type="ChEBI" id="CHEBI:145989"/>
    </ligand>
</feature>
<feature type="binding site" evidence="7">
    <location>
        <position position="409"/>
    </location>
    <ligand>
        <name>phosphoenolpyruvate</name>
        <dbReference type="ChEBI" id="CHEBI:58702"/>
    </ligand>
</feature>
<comment type="catalytic activity">
    <reaction evidence="6">
        <text>3-phosphoshikimate + phosphoenolpyruvate = 5-O-(1-carboxyvinyl)-3-phosphoshikimate + phosphate</text>
        <dbReference type="Rhea" id="RHEA:21256"/>
        <dbReference type="ChEBI" id="CHEBI:43474"/>
        <dbReference type="ChEBI" id="CHEBI:57701"/>
        <dbReference type="ChEBI" id="CHEBI:58702"/>
        <dbReference type="ChEBI" id="CHEBI:145989"/>
        <dbReference type="EC" id="2.5.1.19"/>
    </reaction>
    <physiologicalReaction direction="left-to-right" evidence="6">
        <dbReference type="Rhea" id="RHEA:21257"/>
    </physiologicalReaction>
</comment>
<dbReference type="PANTHER" id="PTHR21090:SF5">
    <property type="entry name" value="PENTAFUNCTIONAL AROM POLYPEPTIDE"/>
    <property type="match status" value="1"/>
</dbReference>
<feature type="binding site" evidence="7">
    <location>
        <position position="26"/>
    </location>
    <ligand>
        <name>3-phosphoshikimate</name>
        <dbReference type="ChEBI" id="CHEBI:145989"/>
    </ligand>
</feature>
<dbReference type="Gene3D" id="3.65.10.10">
    <property type="entry name" value="Enolpyruvate transferase domain"/>
    <property type="match status" value="2"/>
</dbReference>
<reference evidence="9" key="2">
    <citation type="journal article" date="2021" name="PeerJ">
        <title>Extensive microbial diversity within the chicken gut microbiome revealed by metagenomics and culture.</title>
        <authorList>
            <person name="Gilroy R."/>
            <person name="Ravi A."/>
            <person name="Getino M."/>
            <person name="Pursley I."/>
            <person name="Horton D.L."/>
            <person name="Alikhan N.F."/>
            <person name="Baker D."/>
            <person name="Gharbi K."/>
            <person name="Hall N."/>
            <person name="Watson M."/>
            <person name="Adriaenssens E.M."/>
            <person name="Foster-Nyarko E."/>
            <person name="Jarju S."/>
            <person name="Secka A."/>
            <person name="Antonio M."/>
            <person name="Oren A."/>
            <person name="Chaudhuri R.R."/>
            <person name="La Ragione R."/>
            <person name="Hildebrand F."/>
            <person name="Pallen M.J."/>
        </authorList>
    </citation>
    <scope>NUCLEOTIDE SEQUENCE</scope>
    <source>
        <strain evidence="9">CHK160-1198</strain>
    </source>
</reference>
<organism evidence="9 10">
    <name type="scientific">Candidatus Avacidaminococcus intestinavium</name>
    <dbReference type="NCBI Taxonomy" id="2840684"/>
    <lineage>
        <taxon>Bacteria</taxon>
        <taxon>Bacillati</taxon>
        <taxon>Bacillota</taxon>
        <taxon>Negativicutes</taxon>
        <taxon>Acidaminococcales</taxon>
        <taxon>Acidaminococcaceae</taxon>
        <taxon>Acidaminococcaceae incertae sedis</taxon>
        <taxon>Candidatus Avacidaminococcus</taxon>
    </lineage>
</organism>
<dbReference type="InterPro" id="IPR036968">
    <property type="entry name" value="Enolpyruvate_Tfrase_sf"/>
</dbReference>
<feature type="binding site" evidence="7">
    <location>
        <position position="123"/>
    </location>
    <ligand>
        <name>phosphoenolpyruvate</name>
        <dbReference type="ChEBI" id="CHEBI:58702"/>
    </ligand>
</feature>
<comment type="caution">
    <text evidence="7">Lacks conserved residue(s) required for the propagation of feature annotation.</text>
</comment>
<dbReference type="Pfam" id="PF00275">
    <property type="entry name" value="EPSP_synthase"/>
    <property type="match status" value="1"/>
</dbReference>
<dbReference type="PANTHER" id="PTHR21090">
    <property type="entry name" value="AROM/DEHYDROQUINATE SYNTHASE"/>
    <property type="match status" value="1"/>
</dbReference>
<feature type="domain" description="Enolpyruvate transferase" evidence="8">
    <location>
        <begin position="9"/>
        <end position="417"/>
    </location>
</feature>
<feature type="binding site" evidence="7">
    <location>
        <position position="195"/>
    </location>
    <ligand>
        <name>3-phosphoshikimate</name>
        <dbReference type="ChEBI" id="CHEBI:145989"/>
    </ligand>
</feature>
<comment type="similarity">
    <text evidence="2 7">Belongs to the EPSP synthase family.</text>
</comment>
<dbReference type="EMBL" id="DVNI01000051">
    <property type="protein sequence ID" value="HIU64088.1"/>
    <property type="molecule type" value="Genomic_DNA"/>
</dbReference>
<sequence length="429" mass="46054">MTTIKISPQILQGSVQVPSSKSMGHREIICAALAKGVSVIDNISLSEDILATCSTLRALGSKIKEVESAYQGRTALLVHGGHLQAPTESLDCGESGSTLRFILPLTLLTGGAVVNGSGKLVSRPLQAYYDIFREHNIFYATAPDGTLPLTVRGQLKAGSFTLPGDISSQFVSGLLFALPLVDGDSEIVLTSPLESQSYVTLTLECLAKYGVMVEQEQYKRFRIRGGQQYQNKNSEVEGDFSQVAFWLAAGVLAGKIQCEGLNSVSPQGDKAIIALLTKMGGAIKWQTDQVAVAVQSTLHGTVIDASDCPDIIPILTVIAALSTGRTEIINAGRLRYKECDRLSAMRIELNKLGADITELSEGLVINGKAELQGGTVSAWNDHRIAMSLAIASIRCRQPVIIQGAESVNKSYPLFWQDFQKLGGKIETID</sequence>
<feature type="binding site" evidence="7">
    <location>
        <position position="169"/>
    </location>
    <ligand>
        <name>3-phosphoshikimate</name>
        <dbReference type="ChEBI" id="CHEBI:145989"/>
    </ligand>
</feature>
<feature type="active site" description="Proton acceptor" evidence="7">
    <location>
        <position position="310"/>
    </location>
</feature>
<comment type="subunit">
    <text evidence="7">Monomer.</text>
</comment>
<dbReference type="HAMAP" id="MF_00210">
    <property type="entry name" value="EPSP_synth"/>
    <property type="match status" value="1"/>
</dbReference>
<dbReference type="GO" id="GO:0008652">
    <property type="term" value="P:amino acid biosynthetic process"/>
    <property type="evidence" value="ECO:0007669"/>
    <property type="project" value="UniProtKB-KW"/>
</dbReference>
<evidence type="ECO:0000256" key="7">
    <source>
        <dbReference type="HAMAP-Rule" id="MF_00210"/>
    </source>
</evidence>
<protein>
    <recommendedName>
        <fullName evidence="7">3-phosphoshikimate 1-carboxyvinyltransferase</fullName>
        <ecNumber evidence="7">2.5.1.19</ecNumber>
    </recommendedName>
    <alternativeName>
        <fullName evidence="7">5-enolpyruvylshikimate-3-phosphate synthase</fullName>
        <shortName evidence="7">EPSP synthase</shortName>
        <shortName evidence="7">EPSPS</shortName>
    </alternativeName>
</protein>
<dbReference type="PROSITE" id="PS00885">
    <property type="entry name" value="EPSP_SYNTHASE_2"/>
    <property type="match status" value="1"/>
</dbReference>
<dbReference type="CDD" id="cd01556">
    <property type="entry name" value="EPSP_synthase"/>
    <property type="match status" value="1"/>
</dbReference>
<dbReference type="InterPro" id="IPR001986">
    <property type="entry name" value="Enolpyruvate_Tfrase_dom"/>
</dbReference>
<evidence type="ECO:0000259" key="8">
    <source>
        <dbReference type="Pfam" id="PF00275"/>
    </source>
</evidence>
<evidence type="ECO:0000256" key="4">
    <source>
        <dbReference type="ARBA" id="ARBA00022679"/>
    </source>
</evidence>
<comment type="function">
    <text evidence="7">Catalyzes the transfer of the enolpyruvyl moiety of phosphoenolpyruvate (PEP) to the 5-hydroxyl of shikimate-3-phosphate (S3P) to produce enolpyruvyl shikimate-3-phosphate and inorganic phosphate.</text>
</comment>
<dbReference type="EC" id="2.5.1.19" evidence="7"/>
<evidence type="ECO:0000256" key="5">
    <source>
        <dbReference type="ARBA" id="ARBA00023141"/>
    </source>
</evidence>
<comment type="pathway">
    <text evidence="1 7">Metabolic intermediate biosynthesis; chorismate biosynthesis; chorismate from D-erythrose 4-phosphate and phosphoenolpyruvate: step 6/7.</text>
</comment>
<dbReference type="GO" id="GO:0005737">
    <property type="term" value="C:cytoplasm"/>
    <property type="evidence" value="ECO:0007669"/>
    <property type="project" value="UniProtKB-SubCell"/>
</dbReference>
<dbReference type="InterPro" id="IPR023193">
    <property type="entry name" value="EPSP_synthase_CS"/>
</dbReference>
<feature type="binding site" evidence="7">
    <location>
        <position position="337"/>
    </location>
    <ligand>
        <name>3-phosphoshikimate</name>
        <dbReference type="ChEBI" id="CHEBI:145989"/>
    </ligand>
</feature>
<feature type="binding site" evidence="7">
    <location>
        <position position="168"/>
    </location>
    <ligand>
        <name>3-phosphoshikimate</name>
        <dbReference type="ChEBI" id="CHEBI:145989"/>
    </ligand>
</feature>